<evidence type="ECO:0000313" key="2">
    <source>
        <dbReference type="Proteomes" id="UP001596072"/>
    </source>
</evidence>
<name>A0ABW0ZCJ8_9ACTN</name>
<protein>
    <submittedName>
        <fullName evidence="1">Uncharacterized protein</fullName>
    </submittedName>
</protein>
<dbReference type="EMBL" id="JBHSNS010000002">
    <property type="protein sequence ID" value="MFC5728706.1"/>
    <property type="molecule type" value="Genomic_DNA"/>
</dbReference>
<reference evidence="2" key="1">
    <citation type="journal article" date="2019" name="Int. J. Syst. Evol. Microbiol.">
        <title>The Global Catalogue of Microorganisms (GCM) 10K type strain sequencing project: providing services to taxonomists for standard genome sequencing and annotation.</title>
        <authorList>
            <consortium name="The Broad Institute Genomics Platform"/>
            <consortium name="The Broad Institute Genome Sequencing Center for Infectious Disease"/>
            <person name="Wu L."/>
            <person name="Ma J."/>
        </authorList>
    </citation>
    <scope>NUCLEOTIDE SEQUENCE [LARGE SCALE GENOMIC DNA]</scope>
    <source>
        <strain evidence="2">YIM 94188</strain>
    </source>
</reference>
<comment type="caution">
    <text evidence="1">The sequence shown here is derived from an EMBL/GenBank/DDBJ whole genome shotgun (WGS) entry which is preliminary data.</text>
</comment>
<keyword evidence="2" id="KW-1185">Reference proteome</keyword>
<gene>
    <name evidence="1" type="ORF">ACFPQB_07235</name>
</gene>
<sequence>MTATPPVSTATAVAVDTAAATLAAVEHLVQAVDQALTGVLPVKHVISTHVSRTPTPRFVVVLGWEGSGRGAVVDRLLAALPQLTEVSLAAGTALVVAPELAEGAEPAVAEHRSRSAGRLARYPGRTEIERRLTAAEVVARSCVDVVDSLAGTVVGPESVLDLTGFARPTWREGRCSLLVQPAAGGVLVPFEARDQVPCCADH</sequence>
<proteinExistence type="predicted"/>
<organism evidence="1 2">
    <name type="scientific">Nocardioides vastitatis</name>
    <dbReference type="NCBI Taxonomy" id="2568655"/>
    <lineage>
        <taxon>Bacteria</taxon>
        <taxon>Bacillati</taxon>
        <taxon>Actinomycetota</taxon>
        <taxon>Actinomycetes</taxon>
        <taxon>Propionibacteriales</taxon>
        <taxon>Nocardioidaceae</taxon>
        <taxon>Nocardioides</taxon>
    </lineage>
</organism>
<accession>A0ABW0ZCJ8</accession>
<evidence type="ECO:0000313" key="1">
    <source>
        <dbReference type="EMBL" id="MFC5728706.1"/>
    </source>
</evidence>
<dbReference type="Proteomes" id="UP001596072">
    <property type="component" value="Unassembled WGS sequence"/>
</dbReference>
<dbReference type="RefSeq" id="WP_136436599.1">
    <property type="nucleotide sequence ID" value="NZ_JBHSNS010000002.1"/>
</dbReference>